<dbReference type="Proteomes" id="UP000276133">
    <property type="component" value="Unassembled WGS sequence"/>
</dbReference>
<evidence type="ECO:0000313" key="2">
    <source>
        <dbReference type="EMBL" id="RNA20186.1"/>
    </source>
</evidence>
<proteinExistence type="predicted"/>
<accession>A0A3M7R9H9</accession>
<evidence type="ECO:0000313" key="3">
    <source>
        <dbReference type="Proteomes" id="UP000276133"/>
    </source>
</evidence>
<sequence length="84" mass="10126">MPQFTGHKNGFVCRKFFFKKYQCTMRVLTFTMPQFLNFFFKILISKNIIFCLKRLVIKMDLFVRNFLSKILTNGPLIYNIPEFV</sequence>
<evidence type="ECO:0000256" key="1">
    <source>
        <dbReference type="SAM" id="Phobius"/>
    </source>
</evidence>
<comment type="caution">
    <text evidence="2">The sequence shown here is derived from an EMBL/GenBank/DDBJ whole genome shotgun (WGS) entry which is preliminary data.</text>
</comment>
<reference evidence="2 3" key="1">
    <citation type="journal article" date="2018" name="Sci. Rep.">
        <title>Genomic signatures of local adaptation to the degree of environmental predictability in rotifers.</title>
        <authorList>
            <person name="Franch-Gras L."/>
            <person name="Hahn C."/>
            <person name="Garcia-Roger E.M."/>
            <person name="Carmona M.J."/>
            <person name="Serra M."/>
            <person name="Gomez A."/>
        </authorList>
    </citation>
    <scope>NUCLEOTIDE SEQUENCE [LARGE SCALE GENOMIC DNA]</scope>
    <source>
        <strain evidence="2">HYR1</strain>
    </source>
</reference>
<keyword evidence="1" id="KW-0812">Transmembrane</keyword>
<keyword evidence="3" id="KW-1185">Reference proteome</keyword>
<gene>
    <name evidence="2" type="ORF">BpHYR1_042586</name>
</gene>
<keyword evidence="1" id="KW-1133">Transmembrane helix</keyword>
<feature type="transmembrane region" description="Helical" evidence="1">
    <location>
        <begin position="35"/>
        <end position="56"/>
    </location>
</feature>
<dbReference type="EMBL" id="REGN01003906">
    <property type="protein sequence ID" value="RNA20186.1"/>
    <property type="molecule type" value="Genomic_DNA"/>
</dbReference>
<name>A0A3M7R9H9_BRAPC</name>
<keyword evidence="1" id="KW-0472">Membrane</keyword>
<protein>
    <submittedName>
        <fullName evidence="2">Uncharacterized protein</fullName>
    </submittedName>
</protein>
<organism evidence="2 3">
    <name type="scientific">Brachionus plicatilis</name>
    <name type="common">Marine rotifer</name>
    <name type="synonym">Brachionus muelleri</name>
    <dbReference type="NCBI Taxonomy" id="10195"/>
    <lineage>
        <taxon>Eukaryota</taxon>
        <taxon>Metazoa</taxon>
        <taxon>Spiralia</taxon>
        <taxon>Gnathifera</taxon>
        <taxon>Rotifera</taxon>
        <taxon>Eurotatoria</taxon>
        <taxon>Monogononta</taxon>
        <taxon>Pseudotrocha</taxon>
        <taxon>Ploima</taxon>
        <taxon>Brachionidae</taxon>
        <taxon>Brachionus</taxon>
    </lineage>
</organism>
<dbReference type="AlphaFoldDB" id="A0A3M7R9H9"/>